<gene>
    <name evidence="2" type="ORF">JTE90_010939</name>
</gene>
<dbReference type="PANTHER" id="PTHR11360">
    <property type="entry name" value="MONOCARBOXYLATE TRANSPORTER"/>
    <property type="match status" value="1"/>
</dbReference>
<name>A0AAV6UC23_9ARAC</name>
<protein>
    <submittedName>
        <fullName evidence="2">Uncharacterized protein</fullName>
    </submittedName>
</protein>
<keyword evidence="3" id="KW-1185">Reference proteome</keyword>
<dbReference type="GO" id="GO:0008028">
    <property type="term" value="F:monocarboxylic acid transmembrane transporter activity"/>
    <property type="evidence" value="ECO:0007669"/>
    <property type="project" value="TreeGrafter"/>
</dbReference>
<sequence>MKFTNSSRKNIIVISSSLIYCIIFGIIRLNSQLFVVVRVKFGADREQPSFPFTLQYAVRNLSGPFIGFIGNKFGWRCTTVFGCLLSSVSLAACFLAKDIIYFTVLWGIAFGIGEYLLLTYGTFGTFLILSGFVLHSIPLAMLLECPETIPKIESHLEVQEKGEIFKI</sequence>
<dbReference type="EMBL" id="JAFNEN010000529">
    <property type="protein sequence ID" value="KAG8181166.1"/>
    <property type="molecule type" value="Genomic_DNA"/>
</dbReference>
<dbReference type="AlphaFoldDB" id="A0AAV6UC23"/>
<reference evidence="2 3" key="1">
    <citation type="journal article" date="2022" name="Nat. Ecol. Evol.">
        <title>A masculinizing supergene underlies an exaggerated male reproductive morph in a spider.</title>
        <authorList>
            <person name="Hendrickx F."/>
            <person name="De Corte Z."/>
            <person name="Sonet G."/>
            <person name="Van Belleghem S.M."/>
            <person name="Kostlbacher S."/>
            <person name="Vangestel C."/>
        </authorList>
    </citation>
    <scope>NUCLEOTIDE SEQUENCE [LARGE SCALE GENOMIC DNA]</scope>
    <source>
        <strain evidence="2">W744_W776</strain>
    </source>
</reference>
<feature type="transmembrane region" description="Helical" evidence="1">
    <location>
        <begin position="73"/>
        <end position="92"/>
    </location>
</feature>
<evidence type="ECO:0000313" key="3">
    <source>
        <dbReference type="Proteomes" id="UP000827092"/>
    </source>
</evidence>
<feature type="transmembrane region" description="Helical" evidence="1">
    <location>
        <begin position="99"/>
        <end position="117"/>
    </location>
</feature>
<dbReference type="PANTHER" id="PTHR11360:SF303">
    <property type="entry name" value="MAJOR FACILITATOR SUPERFAMILY (MFS) PROFILE DOMAIN-CONTAINING PROTEIN"/>
    <property type="match status" value="1"/>
</dbReference>
<keyword evidence="1" id="KW-0472">Membrane</keyword>
<evidence type="ECO:0000313" key="2">
    <source>
        <dbReference type="EMBL" id="KAG8181166.1"/>
    </source>
</evidence>
<keyword evidence="1" id="KW-0812">Transmembrane</keyword>
<dbReference type="InterPro" id="IPR036259">
    <property type="entry name" value="MFS_trans_sf"/>
</dbReference>
<proteinExistence type="predicted"/>
<accession>A0AAV6UC23</accession>
<evidence type="ECO:0000256" key="1">
    <source>
        <dbReference type="SAM" id="Phobius"/>
    </source>
</evidence>
<dbReference type="Gene3D" id="1.20.1250.20">
    <property type="entry name" value="MFS general substrate transporter like domains"/>
    <property type="match status" value="1"/>
</dbReference>
<feature type="transmembrane region" description="Helical" evidence="1">
    <location>
        <begin position="12"/>
        <end position="29"/>
    </location>
</feature>
<comment type="caution">
    <text evidence="2">The sequence shown here is derived from an EMBL/GenBank/DDBJ whole genome shotgun (WGS) entry which is preliminary data.</text>
</comment>
<dbReference type="SUPFAM" id="SSF103473">
    <property type="entry name" value="MFS general substrate transporter"/>
    <property type="match status" value="1"/>
</dbReference>
<dbReference type="InterPro" id="IPR050327">
    <property type="entry name" value="Proton-linked_MCT"/>
</dbReference>
<keyword evidence="1" id="KW-1133">Transmembrane helix</keyword>
<organism evidence="2 3">
    <name type="scientific">Oedothorax gibbosus</name>
    <dbReference type="NCBI Taxonomy" id="931172"/>
    <lineage>
        <taxon>Eukaryota</taxon>
        <taxon>Metazoa</taxon>
        <taxon>Ecdysozoa</taxon>
        <taxon>Arthropoda</taxon>
        <taxon>Chelicerata</taxon>
        <taxon>Arachnida</taxon>
        <taxon>Araneae</taxon>
        <taxon>Araneomorphae</taxon>
        <taxon>Entelegynae</taxon>
        <taxon>Araneoidea</taxon>
        <taxon>Linyphiidae</taxon>
        <taxon>Erigoninae</taxon>
        <taxon>Oedothorax</taxon>
    </lineage>
</organism>
<dbReference type="Proteomes" id="UP000827092">
    <property type="component" value="Unassembled WGS sequence"/>
</dbReference>